<dbReference type="Pfam" id="PF02113">
    <property type="entry name" value="Peptidase_S13"/>
    <property type="match status" value="2"/>
</dbReference>
<sequence>MNTAARASGIAALVVVLTAGAYVTADAHDLVPGPLTLAPTVAPAAPFPTAPGAVAPTDPTGALAALDPQVPLPASSVVQGMVDGLVADPRLGPSVGVVVADQLTGEVIASHLPDQGRTPASTAKLVTAVAALSTLGPDETMPTRTVRGAADEVVLVGGGDMMLAPGEGDPDATVGHAGLADLAAQTAKALQLAGTTSVRLSFDDYLFTGPALNPTWDPADIAAGFVAPVTALAVDTAKMKAGEYPPRWPDPSLAAAKTFAQRLTEAGITVTGTPTRVDAPDGAPQLGEVRSAPLDQVVHHFLDESDNTITEVVSRLVAIHEGLPASFEGGTQAALHAVGVLGVDTAGAHLSDASGLGSGSVLPPDLLLGLLRLTADPTHPALRDVATGMPIAGLTGTLADRYTTSPARGMVRAKTGSLPHVTALAGTVLDVDGRQLVFVVLADATPDGGQGAPRQTIDAFASALAACGCR</sequence>
<keyword evidence="2" id="KW-0378">Hydrolase</keyword>
<dbReference type="PANTHER" id="PTHR30023:SF0">
    <property type="entry name" value="PENICILLIN-SENSITIVE CARBOXYPEPTIDASE A"/>
    <property type="match status" value="1"/>
</dbReference>
<evidence type="ECO:0000256" key="2">
    <source>
        <dbReference type="ARBA" id="ARBA00022801"/>
    </source>
</evidence>
<dbReference type="NCBIfam" id="TIGR00666">
    <property type="entry name" value="PBP4"/>
    <property type="match status" value="1"/>
</dbReference>
<organism evidence="4 5">
    <name type="scientific">Cellulomonas chitinilytica</name>
    <dbReference type="NCBI Taxonomy" id="398759"/>
    <lineage>
        <taxon>Bacteria</taxon>
        <taxon>Bacillati</taxon>
        <taxon>Actinomycetota</taxon>
        <taxon>Actinomycetes</taxon>
        <taxon>Micrococcales</taxon>
        <taxon>Cellulomonadaceae</taxon>
        <taxon>Cellulomonas</taxon>
    </lineage>
</organism>
<dbReference type="PRINTS" id="PR00922">
    <property type="entry name" value="DADACBPTASE3"/>
</dbReference>
<feature type="chain" id="PRO_5037449387" evidence="3">
    <location>
        <begin position="28"/>
        <end position="470"/>
    </location>
</feature>
<dbReference type="PANTHER" id="PTHR30023">
    <property type="entry name" value="D-ALANYL-D-ALANINE CARBOXYPEPTIDASE"/>
    <property type="match status" value="1"/>
</dbReference>
<evidence type="ECO:0000256" key="3">
    <source>
        <dbReference type="SAM" id="SignalP"/>
    </source>
</evidence>
<name>A0A919U4E0_9CELL</name>
<keyword evidence="4" id="KW-0645">Protease</keyword>
<keyword evidence="3" id="KW-0732">Signal</keyword>
<evidence type="ECO:0000313" key="5">
    <source>
        <dbReference type="Proteomes" id="UP000632740"/>
    </source>
</evidence>
<dbReference type="EMBL" id="BONK01000015">
    <property type="protein sequence ID" value="GIG23049.1"/>
    <property type="molecule type" value="Genomic_DNA"/>
</dbReference>
<keyword evidence="4" id="KW-0121">Carboxypeptidase</keyword>
<evidence type="ECO:0000256" key="1">
    <source>
        <dbReference type="ARBA" id="ARBA00006096"/>
    </source>
</evidence>
<proteinExistence type="inferred from homology"/>
<dbReference type="RefSeq" id="WP_203758099.1">
    <property type="nucleotide sequence ID" value="NZ_BONK01000015.1"/>
</dbReference>
<evidence type="ECO:0000313" key="4">
    <source>
        <dbReference type="EMBL" id="GIG23049.1"/>
    </source>
</evidence>
<dbReference type="GO" id="GO:0000270">
    <property type="term" value="P:peptidoglycan metabolic process"/>
    <property type="evidence" value="ECO:0007669"/>
    <property type="project" value="TreeGrafter"/>
</dbReference>
<keyword evidence="5" id="KW-1185">Reference proteome</keyword>
<dbReference type="AlphaFoldDB" id="A0A919U4E0"/>
<dbReference type="SUPFAM" id="SSF56601">
    <property type="entry name" value="beta-lactamase/transpeptidase-like"/>
    <property type="match status" value="1"/>
</dbReference>
<dbReference type="InterPro" id="IPR012338">
    <property type="entry name" value="Beta-lactam/transpept-like"/>
</dbReference>
<comment type="caution">
    <text evidence="4">The sequence shown here is derived from an EMBL/GenBank/DDBJ whole genome shotgun (WGS) entry which is preliminary data.</text>
</comment>
<gene>
    <name evidence="4" type="ORF">Cch01nite_37730</name>
</gene>
<dbReference type="Proteomes" id="UP000632740">
    <property type="component" value="Unassembled WGS sequence"/>
</dbReference>
<dbReference type="InterPro" id="IPR000667">
    <property type="entry name" value="Peptidase_S13"/>
</dbReference>
<dbReference type="GO" id="GO:0004185">
    <property type="term" value="F:serine-type carboxypeptidase activity"/>
    <property type="evidence" value="ECO:0007669"/>
    <property type="project" value="InterPro"/>
</dbReference>
<feature type="signal peptide" evidence="3">
    <location>
        <begin position="1"/>
        <end position="27"/>
    </location>
</feature>
<accession>A0A919U4E0</accession>
<reference evidence="4" key="1">
    <citation type="submission" date="2021-01" db="EMBL/GenBank/DDBJ databases">
        <title>Whole genome shotgun sequence of Cellulomonas chitinilytica NBRC 110799.</title>
        <authorList>
            <person name="Komaki H."/>
            <person name="Tamura T."/>
        </authorList>
    </citation>
    <scope>NUCLEOTIDE SEQUENCE</scope>
    <source>
        <strain evidence="4">NBRC 110799</strain>
    </source>
</reference>
<protein>
    <submittedName>
        <fullName evidence="4">D-alanyl-D-alanine carboxypeptidase</fullName>
    </submittedName>
</protein>
<dbReference type="Gene3D" id="3.40.710.10">
    <property type="entry name" value="DD-peptidase/beta-lactamase superfamily"/>
    <property type="match status" value="2"/>
</dbReference>
<comment type="similarity">
    <text evidence="1">Belongs to the peptidase S13 family.</text>
</comment>
<dbReference type="GO" id="GO:0006508">
    <property type="term" value="P:proteolysis"/>
    <property type="evidence" value="ECO:0007669"/>
    <property type="project" value="InterPro"/>
</dbReference>